<proteinExistence type="inferred from homology"/>
<evidence type="ECO:0000259" key="6">
    <source>
        <dbReference type="Pfam" id="PF25967"/>
    </source>
</evidence>
<dbReference type="InterPro" id="IPR006143">
    <property type="entry name" value="RND_pump_MFP"/>
</dbReference>
<evidence type="ECO:0000256" key="2">
    <source>
        <dbReference type="ARBA" id="ARBA00009477"/>
    </source>
</evidence>
<organism evidence="7 8">
    <name type="scientific">Funiculus sociatus GB2-A5</name>
    <dbReference type="NCBI Taxonomy" id="2933946"/>
    <lineage>
        <taxon>Bacteria</taxon>
        <taxon>Bacillati</taxon>
        <taxon>Cyanobacteriota</taxon>
        <taxon>Cyanophyceae</taxon>
        <taxon>Coleofasciculales</taxon>
        <taxon>Coleofasciculaceae</taxon>
        <taxon>Funiculus</taxon>
    </lineage>
</organism>
<dbReference type="Gene3D" id="2.40.420.20">
    <property type="match status" value="1"/>
</dbReference>
<gene>
    <name evidence="7" type="ORF">NDI37_13370</name>
</gene>
<keyword evidence="3 4" id="KW-0175">Coiled coil</keyword>
<accession>A0ABV0JPV1</accession>
<dbReference type="PRINTS" id="PR01490">
    <property type="entry name" value="RTXTOXIND"/>
</dbReference>
<name>A0ABV0JPV1_9CYAN</name>
<dbReference type="Proteomes" id="UP001442494">
    <property type="component" value="Unassembled WGS sequence"/>
</dbReference>
<feature type="domain" description="Multidrug resistance protein MdtA-like C-terminal permuted SH3" evidence="6">
    <location>
        <begin position="415"/>
        <end position="470"/>
    </location>
</feature>
<comment type="subcellular location">
    <subcellularLocation>
        <location evidence="1">Cell envelope</location>
    </subcellularLocation>
</comment>
<dbReference type="RefSeq" id="WP_190421424.1">
    <property type="nucleotide sequence ID" value="NZ_JAMPKK010000026.1"/>
</dbReference>
<reference evidence="7 8" key="1">
    <citation type="submission" date="2022-04" db="EMBL/GenBank/DDBJ databases">
        <title>Positive selection, recombination, and allopatry shape intraspecific diversity of widespread and dominant cyanobacteria.</title>
        <authorList>
            <person name="Wei J."/>
            <person name="Shu W."/>
            <person name="Hu C."/>
        </authorList>
    </citation>
    <scope>NUCLEOTIDE SEQUENCE [LARGE SCALE GENOMIC DNA]</scope>
    <source>
        <strain evidence="7 8">GB2-A5</strain>
    </source>
</reference>
<keyword evidence="8" id="KW-1185">Reference proteome</keyword>
<evidence type="ECO:0000256" key="4">
    <source>
        <dbReference type="SAM" id="Coils"/>
    </source>
</evidence>
<evidence type="ECO:0000313" key="8">
    <source>
        <dbReference type="Proteomes" id="UP001442494"/>
    </source>
</evidence>
<evidence type="ECO:0000256" key="5">
    <source>
        <dbReference type="SAM" id="MobiDB-lite"/>
    </source>
</evidence>
<dbReference type="InterPro" id="IPR058627">
    <property type="entry name" value="MdtA-like_C"/>
</dbReference>
<feature type="coiled-coil region" evidence="4">
    <location>
        <begin position="112"/>
        <end position="146"/>
    </location>
</feature>
<dbReference type="InterPro" id="IPR050465">
    <property type="entry name" value="UPF0194_transport"/>
</dbReference>
<dbReference type="PANTHER" id="PTHR32347">
    <property type="entry name" value="EFFLUX SYSTEM COMPONENT YKNX-RELATED"/>
    <property type="match status" value="1"/>
</dbReference>
<comment type="caution">
    <text evidence="7">The sequence shown here is derived from an EMBL/GenBank/DDBJ whole genome shotgun (WGS) entry which is preliminary data.</text>
</comment>
<dbReference type="Gene3D" id="2.40.30.170">
    <property type="match status" value="1"/>
</dbReference>
<protein>
    <submittedName>
        <fullName evidence="7">Efflux RND transporter periplasmic adaptor subunit</fullName>
    </submittedName>
</protein>
<dbReference type="Pfam" id="PF25967">
    <property type="entry name" value="RND-MFP_C"/>
    <property type="match status" value="1"/>
</dbReference>
<evidence type="ECO:0000256" key="1">
    <source>
        <dbReference type="ARBA" id="ARBA00004196"/>
    </source>
</evidence>
<evidence type="ECO:0000313" key="7">
    <source>
        <dbReference type="EMBL" id="MEP0865456.1"/>
    </source>
</evidence>
<dbReference type="NCBIfam" id="TIGR01730">
    <property type="entry name" value="RND_mfp"/>
    <property type="match status" value="1"/>
</dbReference>
<feature type="region of interest" description="Disordered" evidence="5">
    <location>
        <begin position="464"/>
        <end position="494"/>
    </location>
</feature>
<dbReference type="EMBL" id="JAMPKK010000026">
    <property type="protein sequence ID" value="MEP0865456.1"/>
    <property type="molecule type" value="Genomic_DNA"/>
</dbReference>
<dbReference type="PANTHER" id="PTHR32347:SF14">
    <property type="entry name" value="EFFLUX SYSTEM COMPONENT YKNX-RELATED"/>
    <property type="match status" value="1"/>
</dbReference>
<comment type="similarity">
    <text evidence="2">Belongs to the membrane fusion protein (MFP) (TC 8.A.1) family.</text>
</comment>
<feature type="coiled-coil region" evidence="4">
    <location>
        <begin position="171"/>
        <end position="286"/>
    </location>
</feature>
<evidence type="ECO:0000256" key="3">
    <source>
        <dbReference type="ARBA" id="ARBA00023054"/>
    </source>
</evidence>
<sequence>MEQGKKEFKKGVQWLVWSSVGVLALLSAGRWVDYAKLLNRSPDPVEVRLLTVKRGNVENKINESGTVKLGGQQTLKSPAESAVEQVLVELGDRVKSGQKLIVLRNRDQQTSLAAQQLEIQKQELALERNRQKVLEATEKLNAAQRELQNRPNKQAEMRTQELIIVRNREKIAEEQEKLTAAAGELQQLQALAEKGFIPGKELQDQKQQVRAAESALRDAQLALSTSTLELQRLKQEGQTSQQEFLDKVAAAESELRQAQSDVNTATSEIQSQKLDLERLVQQLQNNIVSAPIAGKVLNIMVKNGNGVNLGDNLLTLGDPSQELVELNLSTLNAAKVNVNQVARISVIGPDSQVFKGRVLSLYPQAIASNTNSDEQQESQSGQVTVPAIVKLDQPTRKLIPGSQVSVEIILDQRKNVVVLDTEAIQRSKAKPFVWVRDRLGKAQKRNVTLGLEDVTKVEVTSGLRPGDKIVLPSPDSELEPGMPVTAEQESKEGD</sequence>
<dbReference type="SUPFAM" id="SSF111369">
    <property type="entry name" value="HlyD-like secretion proteins"/>
    <property type="match status" value="1"/>
</dbReference>